<keyword evidence="2" id="KW-0732">Signal</keyword>
<feature type="compositionally biased region" description="Polar residues" evidence="1">
    <location>
        <begin position="826"/>
        <end position="835"/>
    </location>
</feature>
<feature type="compositionally biased region" description="Pro residues" evidence="1">
    <location>
        <begin position="66"/>
        <end position="75"/>
    </location>
</feature>
<dbReference type="Gene3D" id="2.120.10.80">
    <property type="entry name" value="Kelch-type beta propeller"/>
    <property type="match status" value="1"/>
</dbReference>
<dbReference type="AlphaFoldDB" id="A0A853I026"/>
<dbReference type="InterPro" id="IPR015915">
    <property type="entry name" value="Kelch-typ_b-propeller"/>
</dbReference>
<feature type="compositionally biased region" description="Polar residues" evidence="1">
    <location>
        <begin position="767"/>
        <end position="784"/>
    </location>
</feature>
<feature type="region of interest" description="Disordered" evidence="1">
    <location>
        <begin position="767"/>
        <end position="809"/>
    </location>
</feature>
<organism evidence="3 4">
    <name type="scientific">Spartinivicinus marinus</name>
    <dbReference type="NCBI Taxonomy" id="2994442"/>
    <lineage>
        <taxon>Bacteria</taxon>
        <taxon>Pseudomonadati</taxon>
        <taxon>Pseudomonadota</taxon>
        <taxon>Gammaproteobacteria</taxon>
        <taxon>Oceanospirillales</taxon>
        <taxon>Zooshikellaceae</taxon>
        <taxon>Spartinivicinus</taxon>
    </lineage>
</organism>
<dbReference type="EMBL" id="JACCKB010000002">
    <property type="protein sequence ID" value="NYZ64722.1"/>
    <property type="molecule type" value="Genomic_DNA"/>
</dbReference>
<feature type="chain" id="PRO_5033023641" evidence="2">
    <location>
        <begin position="21"/>
        <end position="1242"/>
    </location>
</feature>
<dbReference type="SUPFAM" id="SSF117281">
    <property type="entry name" value="Kelch motif"/>
    <property type="match status" value="1"/>
</dbReference>
<comment type="caution">
    <text evidence="3">The sequence shown here is derived from an EMBL/GenBank/DDBJ whole genome shotgun (WGS) entry which is preliminary data.</text>
</comment>
<evidence type="ECO:0000256" key="2">
    <source>
        <dbReference type="SAM" id="SignalP"/>
    </source>
</evidence>
<evidence type="ECO:0000256" key="1">
    <source>
        <dbReference type="SAM" id="MobiDB-lite"/>
    </source>
</evidence>
<feature type="compositionally biased region" description="Low complexity" evidence="1">
    <location>
        <begin position="22"/>
        <end position="38"/>
    </location>
</feature>
<dbReference type="Proteomes" id="UP000569732">
    <property type="component" value="Unassembled WGS sequence"/>
</dbReference>
<keyword evidence="4" id="KW-1185">Reference proteome</keyword>
<evidence type="ECO:0000313" key="3">
    <source>
        <dbReference type="EMBL" id="NYZ64722.1"/>
    </source>
</evidence>
<sequence length="1242" mass="139172">MKSPAIYIALASILSLCLTGCPDSSSSKPTPDTTTTKPDAPPPSSPAGDNDNNDTEPDDPVVNNDPPAPSQPAPDTPVKAGKKITEIIITHAEDKPLADYITFGHVFKPGEISANETVLLKNAKGNLIRTQVDKKATHSDGSLRHAIISAKVNLHSSQETFSLFKGTGANPGSPITRTQLQQYNFDLTLLLDVEGTAYQLKLADVITNGTLEKQWLAGGIANEFIFSSPIKNSQGQPHPHLHARFYLRTYGSNNEKAKVSVVVENTYAYQPNPRNYTYNVTLTSQGKTLLQQNAVEHYHHARWKRDVILKGNDPLHIVFNKNYLINTKAFPLYDPSIQVDESTANNYYQNYQKNSQLMNIGTVTAYMPTTGGRADIGPLPGWTASYLISQDKRLKNVTLGNASQAGSWSIHYRNKQTGQVVRIDKKPYAGLKGTPHDFKNPETGKSEAFPNCSSCKIPYKPDSAHQPSLAYLPYTLTGDYYYLEELQFWVTYNLLNTNPWYRRKGKGIFRNLQIRGEAWSLRTLGQAAYITPDHQRSLKSYFKQVLDSNLSYLEDMYINKTDSDRKDNEALIDNFAVRTGTNPLAYDNQTGLAPWMDDLHTWSLGFLNELGFTKAKNILDIRAKFSVERMLNPGFCWIFASNYSLKVRDNLGNKQFKTYRSFAEAFSKTTSIDLAKLPCNSKGMFDYYNQKNQKTLKLGEMVGYATSTEGFPSHLQIALAVVADSNYPNAMQAWETFVNRTMKPNYNIRPQLALVPRSQYTQTDDVIDTQGSSYHPETPSQTLVVNPVNLPPSKDDTNDDDNNNGDDVIIIEDPDDQVEAAFHNPGLNTAQTTNFSKDKSEPKTVSSDKLTNKVTAITEIVNNMKPGQWYYVNTHNTLADVFPKKTHDSWGNTGPTAVLSAWSGGAIGNGQLLLWGGGRYSYGGNEVYSLDLTTLQWHQLTEPSLYYRDTQGNCVNPNNQPVDNCLTMDQAPTSAHSYDAVQYLPNLGKFWMGPGTLYGRGKATSQQQSYFFDPQSRQWAQQQTIPLPGKLSSAYDKQTGYILVANGKKMIAYDPVTNQIKHKSPTGPDFGGASPSGFATDRRLFIQLLDSQVSYYDLSNMNWNNSSSKLPKVKAAPLYIIQNGKRERFQLGQGQLREEPTSLRHYGIDYDTVNRVFVLWNGSSNTITLDPETWTLTEHQPALTGNIPSQYNHRGKRKDRGIFGRWRYVPEWSSFIGYNDQNQGLWLYQLPYQTYNTAAIQK</sequence>
<feature type="signal peptide" evidence="2">
    <location>
        <begin position="1"/>
        <end position="20"/>
    </location>
</feature>
<evidence type="ECO:0000313" key="4">
    <source>
        <dbReference type="Proteomes" id="UP000569732"/>
    </source>
</evidence>
<feature type="region of interest" description="Disordered" evidence="1">
    <location>
        <begin position="824"/>
        <end position="847"/>
    </location>
</feature>
<feature type="region of interest" description="Disordered" evidence="1">
    <location>
        <begin position="21"/>
        <end position="79"/>
    </location>
</feature>
<feature type="compositionally biased region" description="Acidic residues" evidence="1">
    <location>
        <begin position="797"/>
        <end position="809"/>
    </location>
</feature>
<protein>
    <submittedName>
        <fullName evidence="3">Uncharacterized protein</fullName>
    </submittedName>
</protein>
<dbReference type="RefSeq" id="WP_180566759.1">
    <property type="nucleotide sequence ID" value="NZ_JACCKB010000002.1"/>
</dbReference>
<accession>A0A853I026</accession>
<gene>
    <name evidence="3" type="ORF">H0A36_01805</name>
</gene>
<reference evidence="3 4" key="1">
    <citation type="submission" date="2020-07" db="EMBL/GenBank/DDBJ databases">
        <title>Endozoicomonas sp. nov., isolated from sediment.</title>
        <authorList>
            <person name="Gu T."/>
        </authorList>
    </citation>
    <scope>NUCLEOTIDE SEQUENCE [LARGE SCALE GENOMIC DNA]</scope>
    <source>
        <strain evidence="3 4">SM1973</strain>
    </source>
</reference>
<proteinExistence type="predicted"/>
<name>A0A853I026_9GAMM</name>